<proteinExistence type="predicted"/>
<evidence type="ECO:0000313" key="4">
    <source>
        <dbReference type="Proteomes" id="UP000254072"/>
    </source>
</evidence>
<keyword evidence="3" id="KW-0808">Transferase</keyword>
<sequence length="313" mass="36290">MLKGVAILMMIFLHLFAKPDIVNNCHPLLFIGGKPLVTLLTHSCLPVGFFLLLSGYGFHYLYVSGRDIGPISQVKRLLKLYIAYWFILLIFVSIGSYVNPEIYPGNLQNIIGNVVSWENSYNLEHWFLFFYALLSLTSLYLFKIVDKLGNLKAFLFFCPLYFVTAYIISHHIAPAHALHTVFGKVITYLELSFIFVLGALFHRINDKRGLKIKFFEGKKWLVVCLILSLVTIKCFISPGAIDFIFILAYIILFLQINISKLTSSILMFFGKYSMIMWLTHSFFCYYLFQKFIYPQIRNLTFQRPSCVYTSSHY</sequence>
<feature type="transmembrane region" description="Helical" evidence="1">
    <location>
        <begin position="266"/>
        <end position="288"/>
    </location>
</feature>
<keyword evidence="1" id="KW-1133">Transmembrane helix</keyword>
<dbReference type="GO" id="GO:0016747">
    <property type="term" value="F:acyltransferase activity, transferring groups other than amino-acyl groups"/>
    <property type="evidence" value="ECO:0007669"/>
    <property type="project" value="InterPro"/>
</dbReference>
<keyword evidence="3" id="KW-0012">Acyltransferase</keyword>
<dbReference type="AlphaFoldDB" id="A0A379DZ89"/>
<protein>
    <submittedName>
        <fullName evidence="3">Acyltransferase family</fullName>
    </submittedName>
</protein>
<gene>
    <name evidence="3" type="ORF">NCTC11157_01502</name>
</gene>
<feature type="transmembrane region" description="Helical" evidence="1">
    <location>
        <begin position="221"/>
        <end position="254"/>
    </location>
</feature>
<dbReference type="Proteomes" id="UP000254072">
    <property type="component" value="Unassembled WGS sequence"/>
</dbReference>
<organism evidence="3 4">
    <name type="scientific">Prevotella disiens</name>
    <dbReference type="NCBI Taxonomy" id="28130"/>
    <lineage>
        <taxon>Bacteria</taxon>
        <taxon>Pseudomonadati</taxon>
        <taxon>Bacteroidota</taxon>
        <taxon>Bacteroidia</taxon>
        <taxon>Bacteroidales</taxon>
        <taxon>Prevotellaceae</taxon>
        <taxon>Prevotella</taxon>
    </lineage>
</organism>
<evidence type="ECO:0000256" key="1">
    <source>
        <dbReference type="SAM" id="Phobius"/>
    </source>
</evidence>
<feature type="transmembrane region" description="Helical" evidence="1">
    <location>
        <begin position="125"/>
        <end position="142"/>
    </location>
</feature>
<reference evidence="3 4" key="1">
    <citation type="submission" date="2018-06" db="EMBL/GenBank/DDBJ databases">
        <authorList>
            <consortium name="Pathogen Informatics"/>
            <person name="Doyle S."/>
        </authorList>
    </citation>
    <scope>NUCLEOTIDE SEQUENCE [LARGE SCALE GENOMIC DNA]</scope>
    <source>
        <strain evidence="3 4">NCTC11157</strain>
    </source>
</reference>
<dbReference type="Pfam" id="PF01757">
    <property type="entry name" value="Acyl_transf_3"/>
    <property type="match status" value="1"/>
</dbReference>
<dbReference type="InterPro" id="IPR002656">
    <property type="entry name" value="Acyl_transf_3_dom"/>
</dbReference>
<feature type="transmembrane region" description="Helical" evidence="1">
    <location>
        <begin position="154"/>
        <end position="173"/>
    </location>
</feature>
<feature type="transmembrane region" description="Helical" evidence="1">
    <location>
        <begin position="78"/>
        <end position="98"/>
    </location>
</feature>
<evidence type="ECO:0000259" key="2">
    <source>
        <dbReference type="Pfam" id="PF01757"/>
    </source>
</evidence>
<evidence type="ECO:0000313" key="3">
    <source>
        <dbReference type="EMBL" id="SUB85766.1"/>
    </source>
</evidence>
<keyword evidence="1" id="KW-0472">Membrane</keyword>
<dbReference type="EMBL" id="UGTL01000001">
    <property type="protein sequence ID" value="SUB85766.1"/>
    <property type="molecule type" value="Genomic_DNA"/>
</dbReference>
<name>A0A379DZ89_9BACT</name>
<feature type="transmembrane region" description="Helical" evidence="1">
    <location>
        <begin position="36"/>
        <end position="58"/>
    </location>
</feature>
<feature type="transmembrane region" description="Helical" evidence="1">
    <location>
        <begin position="185"/>
        <end position="201"/>
    </location>
</feature>
<keyword evidence="1" id="KW-0812">Transmembrane</keyword>
<accession>A0A379DZ89</accession>
<feature type="domain" description="Acyltransferase 3" evidence="2">
    <location>
        <begin position="2"/>
        <end position="296"/>
    </location>
</feature>